<dbReference type="PANTHER" id="PTHR37312:SF1">
    <property type="entry name" value="MEMBRANE-BOUND ACYLTRANSFERASE YKRP-RELATED"/>
    <property type="match status" value="1"/>
</dbReference>
<evidence type="ECO:0000313" key="3">
    <source>
        <dbReference type="EMBL" id="MCB6939468.1"/>
    </source>
</evidence>
<dbReference type="Proteomes" id="UP001197684">
    <property type="component" value="Unassembled WGS sequence"/>
</dbReference>
<keyword evidence="1" id="KW-0812">Transmembrane</keyword>
<feature type="domain" description="Acyltransferase 3" evidence="2">
    <location>
        <begin position="14"/>
        <end position="322"/>
    </location>
</feature>
<dbReference type="EMBL" id="JAJCJQ010000028">
    <property type="protein sequence ID" value="MCB6961949.1"/>
    <property type="molecule type" value="Genomic_DNA"/>
</dbReference>
<keyword evidence="4" id="KW-0808">Transferase</keyword>
<dbReference type="AlphaFoldDB" id="A0AAP2QH10"/>
<keyword evidence="1" id="KW-1133">Transmembrane helix</keyword>
<dbReference type="InterPro" id="IPR052734">
    <property type="entry name" value="Nod_factor_acetyltransferase"/>
</dbReference>
<feature type="transmembrane region" description="Helical" evidence="1">
    <location>
        <begin position="153"/>
        <end position="171"/>
    </location>
</feature>
<sequence>MKNNIILQSRAERIAWVDGLRGIAILLVVLGHVNPPFKKIIYGFHMALFFIISGFLFKDCYDKKLSQWIKAYFQRYIVPYFILCGVNFLIEALISICFRAGMFPFNKYLCGILYSYGSTEWMPNCSPLWFLTCLFCASCMLRSIHLITQSNSKRIIICLVLSGISYILDVLDVPRLPWNFGTAMMAVLFIEIGFQINKMDILNKLKYQGCGVQIFVCIIILFSATIGIILNPVEIVEFSANNYGSFILMIMGSVSASFLLMFFANIVGSSTASAKALTYLGRHTLFLMSFDYFSDFISVRVLQIFRVHNWLFSFCGKVLVLVIGLQLLQLAIKVIPNESAKKFLSKY</sequence>
<feature type="transmembrane region" description="Helical" evidence="1">
    <location>
        <begin position="311"/>
        <end position="332"/>
    </location>
</feature>
<feature type="transmembrane region" description="Helical" evidence="1">
    <location>
        <begin position="121"/>
        <end position="141"/>
    </location>
</feature>
<evidence type="ECO:0000256" key="1">
    <source>
        <dbReference type="SAM" id="Phobius"/>
    </source>
</evidence>
<feature type="transmembrane region" description="Helical" evidence="1">
    <location>
        <begin position="243"/>
        <end position="264"/>
    </location>
</feature>
<protein>
    <submittedName>
        <fullName evidence="4">Acyltransferase family protein</fullName>
    </submittedName>
</protein>
<feature type="transmembrane region" description="Helical" evidence="1">
    <location>
        <begin position="77"/>
        <end position="101"/>
    </location>
</feature>
<evidence type="ECO:0000313" key="5">
    <source>
        <dbReference type="Proteomes" id="UP001197741"/>
    </source>
</evidence>
<reference evidence="4" key="1">
    <citation type="submission" date="2021-10" db="EMBL/GenBank/DDBJ databases">
        <title>Collection of gut derived symbiotic bacterial strains cultured from healthy donors.</title>
        <authorList>
            <person name="Lin H."/>
            <person name="Littmann E."/>
            <person name="Kohout C."/>
            <person name="Pamer E.G."/>
        </authorList>
    </citation>
    <scope>NUCLEOTIDE SEQUENCE</scope>
    <source>
        <strain evidence="4">DFI.7.28A</strain>
        <strain evidence="3">DFI.9.42</strain>
    </source>
</reference>
<evidence type="ECO:0000259" key="2">
    <source>
        <dbReference type="Pfam" id="PF01757"/>
    </source>
</evidence>
<dbReference type="InterPro" id="IPR002656">
    <property type="entry name" value="Acyl_transf_3_dom"/>
</dbReference>
<dbReference type="GO" id="GO:0016747">
    <property type="term" value="F:acyltransferase activity, transferring groups other than amino-acyl groups"/>
    <property type="evidence" value="ECO:0007669"/>
    <property type="project" value="InterPro"/>
</dbReference>
<keyword evidence="1" id="KW-0472">Membrane</keyword>
<dbReference type="EMBL" id="JAJCJK010000029">
    <property type="protein sequence ID" value="MCB6939468.1"/>
    <property type="molecule type" value="Genomic_DNA"/>
</dbReference>
<dbReference type="PANTHER" id="PTHR37312">
    <property type="entry name" value="MEMBRANE-BOUND ACYLTRANSFERASE YKRP-RELATED"/>
    <property type="match status" value="1"/>
</dbReference>
<feature type="transmembrane region" description="Helical" evidence="1">
    <location>
        <begin position="14"/>
        <end position="34"/>
    </location>
</feature>
<dbReference type="Pfam" id="PF01757">
    <property type="entry name" value="Acyl_transf_3"/>
    <property type="match status" value="1"/>
</dbReference>
<keyword evidence="4" id="KW-0012">Acyltransferase</keyword>
<comment type="caution">
    <text evidence="4">The sequence shown here is derived from an EMBL/GenBank/DDBJ whole genome shotgun (WGS) entry which is preliminary data.</text>
</comment>
<organism evidence="4 5">
    <name type="scientific">Agathobacter rectalis</name>
    <dbReference type="NCBI Taxonomy" id="39491"/>
    <lineage>
        <taxon>Bacteria</taxon>
        <taxon>Bacillati</taxon>
        <taxon>Bacillota</taxon>
        <taxon>Clostridia</taxon>
        <taxon>Lachnospirales</taxon>
        <taxon>Lachnospiraceae</taxon>
        <taxon>Agathobacter</taxon>
    </lineage>
</organism>
<accession>A0AAP2QH10</accession>
<gene>
    <name evidence="3" type="ORF">LIZ56_13775</name>
    <name evidence="4" type="ORF">LIZ82_13795</name>
</gene>
<proteinExistence type="predicted"/>
<evidence type="ECO:0000313" key="4">
    <source>
        <dbReference type="EMBL" id="MCB6961949.1"/>
    </source>
</evidence>
<dbReference type="Proteomes" id="UP001197741">
    <property type="component" value="Unassembled WGS sequence"/>
</dbReference>
<feature type="transmembrane region" description="Helical" evidence="1">
    <location>
        <begin position="177"/>
        <end position="197"/>
    </location>
</feature>
<dbReference type="RefSeq" id="WP_306781168.1">
    <property type="nucleotide sequence ID" value="NZ_DAWECY010000012.1"/>
</dbReference>
<feature type="transmembrane region" description="Helical" evidence="1">
    <location>
        <begin position="40"/>
        <end position="57"/>
    </location>
</feature>
<feature type="transmembrane region" description="Helical" evidence="1">
    <location>
        <begin position="209"/>
        <end position="231"/>
    </location>
</feature>
<name>A0AAP2QH10_9FIRM</name>